<sequence>MFEQITPSLFFLIEYLRSLLFILQVEETGNAVSWSLWSLIHMLVSASYTLSHPTYHATWHLLMVAMVLCEACNELPGRTPAT</sequence>
<gene>
    <name evidence="1" type="ORF">TorRG33x02_235470</name>
</gene>
<comment type="caution">
    <text evidence="1">The sequence shown here is derived from an EMBL/GenBank/DDBJ whole genome shotgun (WGS) entry which is preliminary data.</text>
</comment>
<organism evidence="1 2">
    <name type="scientific">Trema orientale</name>
    <name type="common">Charcoal tree</name>
    <name type="synonym">Celtis orientalis</name>
    <dbReference type="NCBI Taxonomy" id="63057"/>
    <lineage>
        <taxon>Eukaryota</taxon>
        <taxon>Viridiplantae</taxon>
        <taxon>Streptophyta</taxon>
        <taxon>Embryophyta</taxon>
        <taxon>Tracheophyta</taxon>
        <taxon>Spermatophyta</taxon>
        <taxon>Magnoliopsida</taxon>
        <taxon>eudicotyledons</taxon>
        <taxon>Gunneridae</taxon>
        <taxon>Pentapetalae</taxon>
        <taxon>rosids</taxon>
        <taxon>fabids</taxon>
        <taxon>Rosales</taxon>
        <taxon>Cannabaceae</taxon>
        <taxon>Trema</taxon>
    </lineage>
</organism>
<dbReference type="Proteomes" id="UP000237000">
    <property type="component" value="Unassembled WGS sequence"/>
</dbReference>
<evidence type="ECO:0000313" key="1">
    <source>
        <dbReference type="EMBL" id="PON79592.1"/>
    </source>
</evidence>
<dbReference type="InParanoid" id="A0A2P5E218"/>
<dbReference type="AlphaFoldDB" id="A0A2P5E218"/>
<proteinExistence type="predicted"/>
<reference evidence="2" key="1">
    <citation type="submission" date="2016-06" db="EMBL/GenBank/DDBJ databases">
        <title>Parallel loss of symbiosis genes in relatives of nitrogen-fixing non-legume Parasponia.</title>
        <authorList>
            <person name="Van Velzen R."/>
            <person name="Holmer R."/>
            <person name="Bu F."/>
            <person name="Rutten L."/>
            <person name="Van Zeijl A."/>
            <person name="Liu W."/>
            <person name="Santuari L."/>
            <person name="Cao Q."/>
            <person name="Sharma T."/>
            <person name="Shen D."/>
            <person name="Roswanjaya Y."/>
            <person name="Wardhani T."/>
            <person name="Kalhor M.S."/>
            <person name="Jansen J."/>
            <person name="Van den Hoogen J."/>
            <person name="Gungor B."/>
            <person name="Hartog M."/>
            <person name="Hontelez J."/>
            <person name="Verver J."/>
            <person name="Yang W.-C."/>
            <person name="Schijlen E."/>
            <person name="Repin R."/>
            <person name="Schilthuizen M."/>
            <person name="Schranz E."/>
            <person name="Heidstra R."/>
            <person name="Miyata K."/>
            <person name="Fedorova E."/>
            <person name="Kohlen W."/>
            <person name="Bisseling T."/>
            <person name="Smit S."/>
            <person name="Geurts R."/>
        </authorList>
    </citation>
    <scope>NUCLEOTIDE SEQUENCE [LARGE SCALE GENOMIC DNA]</scope>
    <source>
        <strain evidence="2">cv. RG33-2</strain>
    </source>
</reference>
<accession>A0A2P5E218</accession>
<dbReference type="EMBL" id="JXTC01000234">
    <property type="protein sequence ID" value="PON79592.1"/>
    <property type="molecule type" value="Genomic_DNA"/>
</dbReference>
<protein>
    <submittedName>
        <fullName evidence="1">Uncharacterized protein</fullName>
    </submittedName>
</protein>
<evidence type="ECO:0000313" key="2">
    <source>
        <dbReference type="Proteomes" id="UP000237000"/>
    </source>
</evidence>
<name>A0A2P5E218_TREOI</name>
<keyword evidence="2" id="KW-1185">Reference proteome</keyword>